<protein>
    <recommendedName>
        <fullName evidence="9">Transcription initiation factor TFIID subunit 9</fullName>
    </recommendedName>
</protein>
<reference evidence="7 8" key="1">
    <citation type="submission" date="2018-04" db="EMBL/GenBank/DDBJ databases">
        <title>WGS assembly of Panicum hallii var. hallii HAL2.</title>
        <authorList>
            <person name="Lovell J."/>
            <person name="Jenkins J."/>
            <person name="Lowry D."/>
            <person name="Mamidi S."/>
            <person name="Sreedasyam A."/>
            <person name="Weng X."/>
            <person name="Barry K."/>
            <person name="Bonette J."/>
            <person name="Campitelli B."/>
            <person name="Daum C."/>
            <person name="Gordon S."/>
            <person name="Gould B."/>
            <person name="Lipzen A."/>
            <person name="MacQueen A."/>
            <person name="Palacio-Mejia J."/>
            <person name="Plott C."/>
            <person name="Shakirov E."/>
            <person name="Shu S."/>
            <person name="Yoshinaga Y."/>
            <person name="Zane M."/>
            <person name="Rokhsar D."/>
            <person name="Grimwood J."/>
            <person name="Schmutz J."/>
            <person name="Juenger T."/>
        </authorList>
    </citation>
    <scope>NUCLEOTIDE SEQUENCE [LARGE SCALE GENOMIC DNA]</scope>
    <source>
        <strain evidence="8">cv. HAL2</strain>
    </source>
</reference>
<dbReference type="SUPFAM" id="SSF47113">
    <property type="entry name" value="Histone-fold"/>
    <property type="match status" value="1"/>
</dbReference>
<sequence>MDAAVRASTPPPAAREEPRDARMVRRILRSEGLRECEYDPRVVDRFVELARRYAGDVLGEARAYADHAGRASLEADDVHLAIQAKSAFSPGPPRSEVIFDLARSRNTIPLHKAAAPPGWIPLPSLEDTMLSPNYLVVRPVMLSVDQVEETEDDDEGSDPNSNTEQEHNGSTSNKQTQINAMAAAAVRQRR</sequence>
<dbReference type="GO" id="GO:0046982">
    <property type="term" value="F:protein heterodimerization activity"/>
    <property type="evidence" value="ECO:0007669"/>
    <property type="project" value="InterPro"/>
</dbReference>
<dbReference type="OrthoDB" id="341924at2759"/>
<comment type="similarity">
    <text evidence="2">Belongs to the TAF9 family.</text>
</comment>
<dbReference type="InterPro" id="IPR051431">
    <property type="entry name" value="TFIID_subunit_9"/>
</dbReference>
<evidence type="ECO:0008006" key="9">
    <source>
        <dbReference type="Google" id="ProtNLM"/>
    </source>
</evidence>
<keyword evidence="8" id="KW-1185">Reference proteome</keyword>
<proteinExistence type="inferred from homology"/>
<keyword evidence="5" id="KW-0539">Nucleus</keyword>
<evidence type="ECO:0000256" key="6">
    <source>
        <dbReference type="SAM" id="MobiDB-lite"/>
    </source>
</evidence>
<comment type="subcellular location">
    <subcellularLocation>
        <location evidence="1">Nucleus</location>
    </subcellularLocation>
</comment>
<accession>A0A2T7EYH8</accession>
<dbReference type="GO" id="GO:0003713">
    <property type="term" value="F:transcription coactivator activity"/>
    <property type="evidence" value="ECO:0007669"/>
    <property type="project" value="TreeGrafter"/>
</dbReference>
<dbReference type="GO" id="GO:0005669">
    <property type="term" value="C:transcription factor TFIID complex"/>
    <property type="evidence" value="ECO:0007669"/>
    <property type="project" value="TreeGrafter"/>
</dbReference>
<feature type="region of interest" description="Disordered" evidence="6">
    <location>
        <begin position="146"/>
        <end position="190"/>
    </location>
</feature>
<evidence type="ECO:0000256" key="3">
    <source>
        <dbReference type="ARBA" id="ARBA00023015"/>
    </source>
</evidence>
<dbReference type="EMBL" id="CM009750">
    <property type="protein sequence ID" value="PUZ72881.1"/>
    <property type="molecule type" value="Genomic_DNA"/>
</dbReference>
<dbReference type="GO" id="GO:0051123">
    <property type="term" value="P:RNA polymerase II preinitiation complex assembly"/>
    <property type="evidence" value="ECO:0007669"/>
    <property type="project" value="TreeGrafter"/>
</dbReference>
<dbReference type="PANTHER" id="PTHR48068:SF4">
    <property type="entry name" value="TATA-BOX BINDING PROTEIN ASSOCIATED FACTOR 9"/>
    <property type="match status" value="1"/>
</dbReference>
<evidence type="ECO:0000313" key="7">
    <source>
        <dbReference type="EMBL" id="PUZ72881.1"/>
    </source>
</evidence>
<evidence type="ECO:0000313" key="8">
    <source>
        <dbReference type="Proteomes" id="UP000244336"/>
    </source>
</evidence>
<dbReference type="STRING" id="1504633.A0A2T7EYH8"/>
<dbReference type="InterPro" id="IPR003162">
    <property type="entry name" value="TFIID-31"/>
</dbReference>
<feature type="compositionally biased region" description="Polar residues" evidence="6">
    <location>
        <begin position="158"/>
        <end position="179"/>
    </location>
</feature>
<dbReference type="AlphaFoldDB" id="A0A2T7EYH8"/>
<dbReference type="Pfam" id="PF02291">
    <property type="entry name" value="TFIID-31kDa"/>
    <property type="match status" value="1"/>
</dbReference>
<evidence type="ECO:0000256" key="4">
    <source>
        <dbReference type="ARBA" id="ARBA00023163"/>
    </source>
</evidence>
<dbReference type="Gramene" id="PUZ72881">
    <property type="protein sequence ID" value="PUZ72881"/>
    <property type="gene ID" value="GQ55_2G431200"/>
</dbReference>
<evidence type="ECO:0000256" key="1">
    <source>
        <dbReference type="ARBA" id="ARBA00004123"/>
    </source>
</evidence>
<dbReference type="GO" id="GO:0016251">
    <property type="term" value="F:RNA polymerase II general transcription initiation factor activity"/>
    <property type="evidence" value="ECO:0007669"/>
    <property type="project" value="TreeGrafter"/>
</dbReference>
<keyword evidence="3" id="KW-0805">Transcription regulation</keyword>
<keyword evidence="4" id="KW-0804">Transcription</keyword>
<organism evidence="7 8">
    <name type="scientific">Panicum hallii var. hallii</name>
    <dbReference type="NCBI Taxonomy" id="1504633"/>
    <lineage>
        <taxon>Eukaryota</taxon>
        <taxon>Viridiplantae</taxon>
        <taxon>Streptophyta</taxon>
        <taxon>Embryophyta</taxon>
        <taxon>Tracheophyta</taxon>
        <taxon>Spermatophyta</taxon>
        <taxon>Magnoliopsida</taxon>
        <taxon>Liliopsida</taxon>
        <taxon>Poales</taxon>
        <taxon>Poaceae</taxon>
        <taxon>PACMAD clade</taxon>
        <taxon>Panicoideae</taxon>
        <taxon>Panicodae</taxon>
        <taxon>Paniceae</taxon>
        <taxon>Panicinae</taxon>
        <taxon>Panicum</taxon>
        <taxon>Panicum sect. Panicum</taxon>
    </lineage>
</organism>
<evidence type="ECO:0000256" key="5">
    <source>
        <dbReference type="ARBA" id="ARBA00023242"/>
    </source>
</evidence>
<dbReference type="GO" id="GO:0000124">
    <property type="term" value="C:SAGA complex"/>
    <property type="evidence" value="ECO:0007669"/>
    <property type="project" value="TreeGrafter"/>
</dbReference>
<dbReference type="Proteomes" id="UP000244336">
    <property type="component" value="Chromosome 2"/>
</dbReference>
<dbReference type="Gene3D" id="1.10.20.10">
    <property type="entry name" value="Histone, subunit A"/>
    <property type="match status" value="1"/>
</dbReference>
<gene>
    <name evidence="7" type="ORF">GQ55_2G431200</name>
</gene>
<feature type="compositionally biased region" description="Acidic residues" evidence="6">
    <location>
        <begin position="146"/>
        <end position="157"/>
    </location>
</feature>
<evidence type="ECO:0000256" key="2">
    <source>
        <dbReference type="ARBA" id="ARBA00007646"/>
    </source>
</evidence>
<dbReference type="InterPro" id="IPR009072">
    <property type="entry name" value="Histone-fold"/>
</dbReference>
<dbReference type="CDD" id="cd07979">
    <property type="entry name" value="HFD_TAF9"/>
    <property type="match status" value="1"/>
</dbReference>
<dbReference type="PANTHER" id="PTHR48068">
    <property type="entry name" value="TAF9 RNA POLYMERASE II, TATA BOX-BINDING PROTEIN (TBP)-ASSOCIATED FACTOR"/>
    <property type="match status" value="1"/>
</dbReference>
<name>A0A2T7EYH8_9POAL</name>